<dbReference type="InterPro" id="IPR043128">
    <property type="entry name" value="Rev_trsase/Diguanyl_cyclase"/>
</dbReference>
<feature type="transmembrane region" description="Helical" evidence="1">
    <location>
        <begin position="98"/>
        <end position="120"/>
    </location>
</feature>
<evidence type="ECO:0000259" key="2">
    <source>
        <dbReference type="PROSITE" id="PS50887"/>
    </source>
</evidence>
<feature type="domain" description="GGDEF" evidence="2">
    <location>
        <begin position="267"/>
        <end position="404"/>
    </location>
</feature>
<keyword evidence="1" id="KW-0472">Membrane</keyword>
<dbReference type="InterPro" id="IPR029787">
    <property type="entry name" value="Nucleotide_cyclase"/>
</dbReference>
<evidence type="ECO:0000313" key="3">
    <source>
        <dbReference type="EMBL" id="ERI78991.1"/>
    </source>
</evidence>
<feature type="transmembrane region" description="Helical" evidence="1">
    <location>
        <begin position="126"/>
        <end position="143"/>
    </location>
</feature>
<evidence type="ECO:0000256" key="1">
    <source>
        <dbReference type="SAM" id="Phobius"/>
    </source>
</evidence>
<dbReference type="SUPFAM" id="SSF55073">
    <property type="entry name" value="Nucleotide cyclase"/>
    <property type="match status" value="1"/>
</dbReference>
<accession>A0ABC9U104</accession>
<gene>
    <name evidence="3" type="ORF">CLOSYM_01163</name>
</gene>
<protein>
    <submittedName>
        <fullName evidence="3">Diguanylate cyclase domain protein</fullName>
    </submittedName>
</protein>
<feature type="transmembrane region" description="Helical" evidence="1">
    <location>
        <begin position="164"/>
        <end position="184"/>
    </location>
</feature>
<dbReference type="Gene3D" id="3.30.70.270">
    <property type="match status" value="1"/>
</dbReference>
<proteinExistence type="predicted"/>
<dbReference type="InterPro" id="IPR000160">
    <property type="entry name" value="GGDEF_dom"/>
</dbReference>
<evidence type="ECO:0000313" key="4">
    <source>
        <dbReference type="Proteomes" id="UP000016491"/>
    </source>
</evidence>
<dbReference type="EMBL" id="AWSU01000097">
    <property type="protein sequence ID" value="ERI78991.1"/>
    <property type="molecule type" value="Genomic_DNA"/>
</dbReference>
<dbReference type="InterPro" id="IPR050469">
    <property type="entry name" value="Diguanylate_Cyclase"/>
</dbReference>
<comment type="caution">
    <text evidence="3">The sequence shown here is derived from an EMBL/GenBank/DDBJ whole genome shotgun (WGS) entry which is preliminary data.</text>
</comment>
<feature type="transmembrane region" description="Helical" evidence="1">
    <location>
        <begin position="48"/>
        <end position="67"/>
    </location>
</feature>
<dbReference type="PANTHER" id="PTHR45138:SF9">
    <property type="entry name" value="DIGUANYLATE CYCLASE DGCM-RELATED"/>
    <property type="match status" value="1"/>
</dbReference>
<feature type="transmembrane region" description="Helical" evidence="1">
    <location>
        <begin position="196"/>
        <end position="217"/>
    </location>
</feature>
<dbReference type="AlphaFoldDB" id="A0ABC9U104"/>
<dbReference type="Proteomes" id="UP000016491">
    <property type="component" value="Unassembled WGS sequence"/>
</dbReference>
<name>A0ABC9U104_CLOSY</name>
<organism evidence="3 4">
    <name type="scientific">[Clostridium] symbiosum ATCC 14940</name>
    <dbReference type="NCBI Taxonomy" id="411472"/>
    <lineage>
        <taxon>Bacteria</taxon>
        <taxon>Bacillati</taxon>
        <taxon>Bacillota</taxon>
        <taxon>Clostridia</taxon>
        <taxon>Lachnospirales</taxon>
        <taxon>Lachnospiraceae</taxon>
        <taxon>Otoolea</taxon>
    </lineage>
</organism>
<dbReference type="Pfam" id="PF00990">
    <property type="entry name" value="GGDEF"/>
    <property type="match status" value="1"/>
</dbReference>
<keyword evidence="1" id="KW-0812">Transmembrane</keyword>
<feature type="transmembrane region" description="Helical" evidence="1">
    <location>
        <begin position="15"/>
        <end position="36"/>
    </location>
</feature>
<dbReference type="PROSITE" id="PS50887">
    <property type="entry name" value="GGDEF"/>
    <property type="match status" value="1"/>
</dbReference>
<dbReference type="NCBIfam" id="TIGR00254">
    <property type="entry name" value="GGDEF"/>
    <property type="match status" value="1"/>
</dbReference>
<dbReference type="CDD" id="cd01949">
    <property type="entry name" value="GGDEF"/>
    <property type="match status" value="1"/>
</dbReference>
<dbReference type="PANTHER" id="PTHR45138">
    <property type="entry name" value="REGULATORY COMPONENTS OF SENSORY TRANSDUCTION SYSTEM"/>
    <property type="match status" value="1"/>
</dbReference>
<feature type="transmembrane region" description="Helical" evidence="1">
    <location>
        <begin position="73"/>
        <end position="91"/>
    </location>
</feature>
<dbReference type="SMART" id="SM00267">
    <property type="entry name" value="GGDEF"/>
    <property type="match status" value="1"/>
</dbReference>
<keyword evidence="1" id="KW-1133">Transmembrane helix</keyword>
<reference evidence="3 4" key="1">
    <citation type="submission" date="2013-07" db="EMBL/GenBank/DDBJ databases">
        <authorList>
            <person name="Weinstock G."/>
            <person name="Sodergren E."/>
            <person name="Wylie T."/>
            <person name="Fulton L."/>
            <person name="Fulton R."/>
            <person name="Fronick C."/>
            <person name="O'Laughlin M."/>
            <person name="Godfrey J."/>
            <person name="Miner T."/>
            <person name="Herter B."/>
            <person name="Appelbaum E."/>
            <person name="Cordes M."/>
            <person name="Lek S."/>
            <person name="Wollam A."/>
            <person name="Pepin K.H."/>
            <person name="Palsikar V.B."/>
            <person name="Mitreva M."/>
            <person name="Wilson R.K."/>
        </authorList>
    </citation>
    <scope>NUCLEOTIDE SEQUENCE [LARGE SCALE GENOMIC DNA]</scope>
    <source>
        <strain evidence="3 4">ATCC 14940</strain>
    </source>
</reference>
<sequence>MLPALSERSTGLNPLISLLNDVIVILFTLAICTRIFSLRKKNLFYKTLMYGGCAAIFLVYALAAGFYGMASSVASVLCVGVPGLFLFLGVSKHRDSRFCVTFFFVHSLALIIGFTGRYIGTLTSDAGSVLSIAVTAGLYLMVIKLGNRHFERYHELLELVDVGWNGMAFSMGLIYFSLVFFAAYPKPMIERLEYGPVYLVYSGVILSCYNIFLKSIIKTRRITEQNRILEHEKEIYKIAYTDSLTGLGNRAAYVDLLNRYEREQREGRICCIMIDLNNLKTVNDSRGHHMGDIFLKMAADALRQAFTGRRVSIFRIGGDEFSILAEEISEKELKKCLGEAGRLLQKKEEETGLHFNFAAGWEFLDRNISCLTIEDAFMKADQMMYRRKRLQKEAGGMKGRKGFE</sequence>